<evidence type="ECO:0000259" key="1">
    <source>
        <dbReference type="PROSITE" id="PS50006"/>
    </source>
</evidence>
<dbReference type="Proteomes" id="UP001071777">
    <property type="component" value="Unassembled WGS sequence"/>
</dbReference>
<gene>
    <name evidence="2" type="ORF">OJ252_2569</name>
</gene>
<dbReference type="InterPro" id="IPR000253">
    <property type="entry name" value="FHA_dom"/>
</dbReference>
<dbReference type="Gene3D" id="2.60.200.20">
    <property type="match status" value="1"/>
</dbReference>
<feature type="domain" description="FHA" evidence="1">
    <location>
        <begin position="137"/>
        <end position="197"/>
    </location>
</feature>
<dbReference type="EMBL" id="JAPCXB010000101">
    <property type="protein sequence ID" value="KAJ1608326.1"/>
    <property type="molecule type" value="Genomic_DNA"/>
</dbReference>
<dbReference type="CDD" id="cd00060">
    <property type="entry name" value="FHA"/>
    <property type="match status" value="1"/>
</dbReference>
<name>A0ABQ8P750_9CRYT</name>
<keyword evidence="3" id="KW-1185">Reference proteome</keyword>
<dbReference type="SUPFAM" id="SSF49879">
    <property type="entry name" value="SMAD/FHA domain"/>
    <property type="match status" value="1"/>
</dbReference>
<organism evidence="2 3">
    <name type="scientific">Cryptosporidium canis</name>
    <dbReference type="NCBI Taxonomy" id="195482"/>
    <lineage>
        <taxon>Eukaryota</taxon>
        <taxon>Sar</taxon>
        <taxon>Alveolata</taxon>
        <taxon>Apicomplexa</taxon>
        <taxon>Conoidasida</taxon>
        <taxon>Coccidia</taxon>
        <taxon>Eucoccidiorida</taxon>
        <taxon>Eimeriorina</taxon>
        <taxon>Cryptosporidiidae</taxon>
        <taxon>Cryptosporidium</taxon>
    </lineage>
</organism>
<proteinExistence type="predicted"/>
<accession>A0ABQ8P750</accession>
<dbReference type="SMART" id="SM00240">
    <property type="entry name" value="FHA"/>
    <property type="match status" value="1"/>
</dbReference>
<dbReference type="Pfam" id="PF00498">
    <property type="entry name" value="FHA"/>
    <property type="match status" value="1"/>
</dbReference>
<dbReference type="InterPro" id="IPR008984">
    <property type="entry name" value="SMAD_FHA_dom_sf"/>
</dbReference>
<protein>
    <submittedName>
        <fullName evidence="2">Forkhead associated domain (FHA) containing protein</fullName>
    </submittedName>
</protein>
<evidence type="ECO:0000313" key="2">
    <source>
        <dbReference type="EMBL" id="KAJ1608326.1"/>
    </source>
</evidence>
<comment type="caution">
    <text evidence="2">The sequence shown here is derived from an EMBL/GenBank/DDBJ whole genome shotgun (WGS) entry which is preliminary data.</text>
</comment>
<reference evidence="2" key="1">
    <citation type="submission" date="2022-10" db="EMBL/GenBank/DDBJ databases">
        <title>Adaptive evolution leads to modifications in subtelomeric GC content in a zoonotic Cryptosporidium species.</title>
        <authorList>
            <person name="Li J."/>
            <person name="Feng Y."/>
            <person name="Xiao L."/>
        </authorList>
    </citation>
    <scope>NUCLEOTIDE SEQUENCE</scope>
    <source>
        <strain evidence="2">25894</strain>
    </source>
</reference>
<sequence>MRRHSSDVNEEFYSDSVECSEFEDSVEVAGRGVGSEESEEDGIEEECSEEVIFNSYKRFRKIESSQESFTQNSQFNHLSNEIEDINSRIESISNSIENIMMNSGGITNPVCILEQIPGKDSNGSKKRLSVQIGSGGLKIGRSRDCGFPGKLIPKKNLLKLSRNHAYIYVKKNSQGKNQAHIVDCNSVNGTYVNNVKIRNKILESDDILSFGCKDAGAPQTASMSADLK</sequence>
<dbReference type="PROSITE" id="PS50006">
    <property type="entry name" value="FHA_DOMAIN"/>
    <property type="match status" value="1"/>
</dbReference>
<evidence type="ECO:0000313" key="3">
    <source>
        <dbReference type="Proteomes" id="UP001071777"/>
    </source>
</evidence>